<comment type="similarity">
    <text evidence="9">Belongs to the GSP H family.</text>
</comment>
<evidence type="ECO:0000256" key="3">
    <source>
        <dbReference type="ARBA" id="ARBA00022475"/>
    </source>
</evidence>
<proteinExistence type="inferred from homology"/>
<dbReference type="NCBIfam" id="TIGR02532">
    <property type="entry name" value="IV_pilin_GFxxxE"/>
    <property type="match status" value="1"/>
</dbReference>
<evidence type="ECO:0000256" key="7">
    <source>
        <dbReference type="ARBA" id="ARBA00022989"/>
    </source>
</evidence>
<evidence type="ECO:0000256" key="8">
    <source>
        <dbReference type="ARBA" id="ARBA00023136"/>
    </source>
</evidence>
<protein>
    <recommendedName>
        <fullName evidence="2">Type II secretion system protein H</fullName>
    </recommendedName>
    <alternativeName>
        <fullName evidence="10">General secretion pathway protein H</fullName>
    </alternativeName>
</protein>
<evidence type="ECO:0000256" key="10">
    <source>
        <dbReference type="ARBA" id="ARBA00030775"/>
    </source>
</evidence>
<name>A0A848HQ31_9BURK</name>
<dbReference type="InterPro" id="IPR012902">
    <property type="entry name" value="N_methyl_site"/>
</dbReference>
<comment type="subcellular location">
    <subcellularLocation>
        <location evidence="1">Cell inner membrane</location>
        <topology evidence="1">Single-pass membrane protein</topology>
    </subcellularLocation>
</comment>
<keyword evidence="7" id="KW-1133">Transmembrane helix</keyword>
<dbReference type="InterPro" id="IPR022346">
    <property type="entry name" value="T2SS_GspH"/>
</dbReference>
<gene>
    <name evidence="12" type="ORF">HHL21_14265</name>
</gene>
<evidence type="ECO:0000256" key="5">
    <source>
        <dbReference type="ARBA" id="ARBA00022519"/>
    </source>
</evidence>
<dbReference type="InterPro" id="IPR045584">
    <property type="entry name" value="Pilin-like"/>
</dbReference>
<dbReference type="Pfam" id="PF12019">
    <property type="entry name" value="GspH"/>
    <property type="match status" value="1"/>
</dbReference>
<keyword evidence="5" id="KW-0997">Cell inner membrane</keyword>
<reference evidence="12 13" key="1">
    <citation type="submission" date="2020-04" db="EMBL/GenBank/DDBJ databases">
        <title>Massilia sp. RP-1-19 isolated from soil.</title>
        <authorList>
            <person name="Dahal R.H."/>
        </authorList>
    </citation>
    <scope>NUCLEOTIDE SEQUENCE [LARGE SCALE GENOMIC DNA]</scope>
    <source>
        <strain evidence="12 13">RP-1-19</strain>
    </source>
</reference>
<dbReference type="Gene3D" id="3.55.40.10">
    <property type="entry name" value="minor pseudopilin epsh domain"/>
    <property type="match status" value="1"/>
</dbReference>
<keyword evidence="6" id="KW-0812">Transmembrane</keyword>
<evidence type="ECO:0000256" key="6">
    <source>
        <dbReference type="ARBA" id="ARBA00022692"/>
    </source>
</evidence>
<feature type="domain" description="General secretion pathway GspH" evidence="11">
    <location>
        <begin position="47"/>
        <end position="163"/>
    </location>
</feature>
<dbReference type="Proteomes" id="UP000583752">
    <property type="component" value="Unassembled WGS sequence"/>
</dbReference>
<dbReference type="Pfam" id="PF07963">
    <property type="entry name" value="N_methyl"/>
    <property type="match status" value="1"/>
</dbReference>
<dbReference type="GO" id="GO:0015627">
    <property type="term" value="C:type II protein secretion system complex"/>
    <property type="evidence" value="ECO:0007669"/>
    <property type="project" value="InterPro"/>
</dbReference>
<dbReference type="GO" id="GO:0015628">
    <property type="term" value="P:protein secretion by the type II secretion system"/>
    <property type="evidence" value="ECO:0007669"/>
    <property type="project" value="InterPro"/>
</dbReference>
<evidence type="ECO:0000256" key="1">
    <source>
        <dbReference type="ARBA" id="ARBA00004377"/>
    </source>
</evidence>
<evidence type="ECO:0000256" key="2">
    <source>
        <dbReference type="ARBA" id="ARBA00021549"/>
    </source>
</evidence>
<dbReference type="RefSeq" id="WP_169466950.1">
    <property type="nucleotide sequence ID" value="NZ_JABBGG010000007.1"/>
</dbReference>
<organism evidence="12 13">
    <name type="scientific">Massilia polaris</name>
    <dbReference type="NCBI Taxonomy" id="2728846"/>
    <lineage>
        <taxon>Bacteria</taxon>
        <taxon>Pseudomonadati</taxon>
        <taxon>Pseudomonadota</taxon>
        <taxon>Betaproteobacteria</taxon>
        <taxon>Burkholderiales</taxon>
        <taxon>Oxalobacteraceae</taxon>
        <taxon>Telluria group</taxon>
        <taxon>Massilia</taxon>
    </lineage>
</organism>
<evidence type="ECO:0000313" key="12">
    <source>
        <dbReference type="EMBL" id="NML62219.1"/>
    </source>
</evidence>
<dbReference type="AlphaFoldDB" id="A0A848HQ31"/>
<dbReference type="EMBL" id="JABBGG010000007">
    <property type="protein sequence ID" value="NML62219.1"/>
    <property type="molecule type" value="Genomic_DNA"/>
</dbReference>
<keyword evidence="4" id="KW-0488">Methylation</keyword>
<comment type="caution">
    <text evidence="12">The sequence shown here is derived from an EMBL/GenBank/DDBJ whole genome shotgun (WGS) entry which is preliminary data.</text>
</comment>
<keyword evidence="13" id="KW-1185">Reference proteome</keyword>
<accession>A0A848HQ31</accession>
<sequence>MLAIRRARAFSLVELLAVIAVAAVLLGIAVSDLGAMIRHQQLKAALSDLFGAIDLTRSQAITRGMRVYLAPSDGGWTSGWTVFIDNDGDGIAGDGDELIATHGPVAEGIVITTGFTSPRTPDYIAYNGGGRSCSHASSMAARWGTLSLTLDGQTRRIKINMLGRARACDPARDGESCSGPETP</sequence>
<keyword evidence="3" id="KW-1003">Cell membrane</keyword>
<keyword evidence="8" id="KW-0472">Membrane</keyword>
<dbReference type="GO" id="GO:0005886">
    <property type="term" value="C:plasma membrane"/>
    <property type="evidence" value="ECO:0007669"/>
    <property type="project" value="UniProtKB-SubCell"/>
</dbReference>
<evidence type="ECO:0000259" key="11">
    <source>
        <dbReference type="Pfam" id="PF12019"/>
    </source>
</evidence>
<dbReference type="SUPFAM" id="SSF54523">
    <property type="entry name" value="Pili subunits"/>
    <property type="match status" value="1"/>
</dbReference>
<evidence type="ECO:0000313" key="13">
    <source>
        <dbReference type="Proteomes" id="UP000583752"/>
    </source>
</evidence>
<evidence type="ECO:0000256" key="4">
    <source>
        <dbReference type="ARBA" id="ARBA00022481"/>
    </source>
</evidence>
<evidence type="ECO:0000256" key="9">
    <source>
        <dbReference type="ARBA" id="ARBA00025772"/>
    </source>
</evidence>